<dbReference type="EMBL" id="CP163444">
    <property type="protein sequence ID" value="XDQ76506.1"/>
    <property type="molecule type" value="Genomic_DNA"/>
</dbReference>
<protein>
    <submittedName>
        <fullName evidence="1">Uncharacterized protein</fullName>
    </submittedName>
</protein>
<sequence length="99" mass="10373">MPLQHAYEGRILAVIVPSDLDVASRAAAALHVQGLVLAYRPRGVRLHMASGPASDASLSVVARVRRLCDGLDIALTLVDRPWTPRTAPVQTAAPGTVGA</sequence>
<accession>A0AB39TE67</accession>
<reference evidence="1" key="1">
    <citation type="submission" date="2024-07" db="EMBL/GenBank/DDBJ databases">
        <authorList>
            <person name="Yu S.T."/>
        </authorList>
    </citation>
    <scope>NUCLEOTIDE SEQUENCE</scope>
    <source>
        <strain evidence="1">R44</strain>
    </source>
</reference>
<gene>
    <name evidence="1" type="ORF">AB5J54_41025</name>
</gene>
<name>A0AB39TE67_9ACTN</name>
<organism evidence="1">
    <name type="scientific">Streptomyces sp. R44</name>
    <dbReference type="NCBI Taxonomy" id="3238633"/>
    <lineage>
        <taxon>Bacteria</taxon>
        <taxon>Bacillati</taxon>
        <taxon>Actinomycetota</taxon>
        <taxon>Actinomycetes</taxon>
        <taxon>Kitasatosporales</taxon>
        <taxon>Streptomycetaceae</taxon>
        <taxon>Streptomyces</taxon>
    </lineage>
</organism>
<proteinExistence type="predicted"/>
<dbReference type="RefSeq" id="WP_369149131.1">
    <property type="nucleotide sequence ID" value="NZ_CP163444.1"/>
</dbReference>
<dbReference type="AlphaFoldDB" id="A0AB39TE67"/>
<evidence type="ECO:0000313" key="1">
    <source>
        <dbReference type="EMBL" id="XDQ76506.1"/>
    </source>
</evidence>